<dbReference type="Proteomes" id="UP000276133">
    <property type="component" value="Unassembled WGS sequence"/>
</dbReference>
<evidence type="ECO:0000313" key="2">
    <source>
        <dbReference type="Proteomes" id="UP000276133"/>
    </source>
</evidence>
<protein>
    <submittedName>
        <fullName evidence="1">Uncharacterized protein</fullName>
    </submittedName>
</protein>
<organism evidence="1 2">
    <name type="scientific">Brachionus plicatilis</name>
    <name type="common">Marine rotifer</name>
    <name type="synonym">Brachionus muelleri</name>
    <dbReference type="NCBI Taxonomy" id="10195"/>
    <lineage>
        <taxon>Eukaryota</taxon>
        <taxon>Metazoa</taxon>
        <taxon>Spiralia</taxon>
        <taxon>Gnathifera</taxon>
        <taxon>Rotifera</taxon>
        <taxon>Eurotatoria</taxon>
        <taxon>Monogononta</taxon>
        <taxon>Pseudotrocha</taxon>
        <taxon>Ploima</taxon>
        <taxon>Brachionidae</taxon>
        <taxon>Brachionus</taxon>
    </lineage>
</organism>
<dbReference type="EMBL" id="REGN01010189">
    <property type="protein sequence ID" value="RMZ99527.1"/>
    <property type="molecule type" value="Genomic_DNA"/>
</dbReference>
<dbReference type="AlphaFoldDB" id="A0A3M7PLK5"/>
<proteinExistence type="predicted"/>
<comment type="caution">
    <text evidence="1">The sequence shown here is derived from an EMBL/GenBank/DDBJ whole genome shotgun (WGS) entry which is preliminary data.</text>
</comment>
<sequence length="97" mass="11821">LTKSKYNRKIGNYNDIKRKWFRMGIICELRFHYIIRHVMSKYVQVQQENWKLQRHQSLCHLVHQNRAHQRPKICKSTKPAENLCYNKDGYYPDIKSG</sequence>
<feature type="non-terminal residue" evidence="1">
    <location>
        <position position="1"/>
    </location>
</feature>
<reference evidence="1 2" key="1">
    <citation type="journal article" date="2018" name="Sci. Rep.">
        <title>Genomic signatures of local adaptation to the degree of environmental predictability in rotifers.</title>
        <authorList>
            <person name="Franch-Gras L."/>
            <person name="Hahn C."/>
            <person name="Garcia-Roger E.M."/>
            <person name="Carmona M.J."/>
            <person name="Serra M."/>
            <person name="Gomez A."/>
        </authorList>
    </citation>
    <scope>NUCLEOTIDE SEQUENCE [LARGE SCALE GENOMIC DNA]</scope>
    <source>
        <strain evidence="1">HYR1</strain>
    </source>
</reference>
<feature type="non-terminal residue" evidence="1">
    <location>
        <position position="97"/>
    </location>
</feature>
<evidence type="ECO:0000313" key="1">
    <source>
        <dbReference type="EMBL" id="RMZ99527.1"/>
    </source>
</evidence>
<accession>A0A3M7PLK5</accession>
<gene>
    <name evidence="1" type="ORF">BpHYR1_048158</name>
</gene>
<keyword evidence="2" id="KW-1185">Reference proteome</keyword>
<name>A0A3M7PLK5_BRAPC</name>